<reference evidence="4 5" key="1">
    <citation type="submission" date="2016-10" db="EMBL/GenBank/DDBJ databases">
        <authorList>
            <person name="de Groot N.N."/>
        </authorList>
    </citation>
    <scope>NUCLEOTIDE SEQUENCE [LARGE SCALE GENOMIC DNA]</scope>
    <source>
        <strain evidence="5">P4B,CCM 7963,CECT 7998,DSM 25260,IBRC-M 10614,KCTC 13821</strain>
    </source>
</reference>
<protein>
    <submittedName>
        <fullName evidence="4">Nif-specific regulatory protein</fullName>
    </submittedName>
</protein>
<dbReference type="AlphaFoldDB" id="A0A1G8FVR4"/>
<dbReference type="STRING" id="930129.SAMN05216352_103108"/>
<keyword evidence="1" id="KW-0547">Nucleotide-binding</keyword>
<dbReference type="Gene3D" id="1.10.10.60">
    <property type="entry name" value="Homeodomain-like"/>
    <property type="match status" value="1"/>
</dbReference>
<dbReference type="OrthoDB" id="5525005at2"/>
<name>A0A1G8FVR4_9BACI</name>
<sequence>MKNYAWPGNIRELYSALLQSSFMAEDSIIKRSHIQLDAMENEKTLKNKQYTLEENEKIFIQHTLDQYHWNIKLAAEK</sequence>
<evidence type="ECO:0000256" key="1">
    <source>
        <dbReference type="ARBA" id="ARBA00022741"/>
    </source>
</evidence>
<feature type="domain" description="NorR-like AAA+ ATPase lid" evidence="3">
    <location>
        <begin position="1"/>
        <end position="48"/>
    </location>
</feature>
<accession>A0A1G8FVR4</accession>
<gene>
    <name evidence="4" type="ORF">SAMN05216352_103108</name>
</gene>
<dbReference type="RefSeq" id="WP_091582400.1">
    <property type="nucleotide sequence ID" value="NZ_FNDU01000003.1"/>
</dbReference>
<dbReference type="Pfam" id="PF25601">
    <property type="entry name" value="AAA_lid_14"/>
    <property type="match status" value="1"/>
</dbReference>
<evidence type="ECO:0000256" key="2">
    <source>
        <dbReference type="ARBA" id="ARBA00022840"/>
    </source>
</evidence>
<organism evidence="4 5">
    <name type="scientific">Alteribacillus bidgolensis</name>
    <dbReference type="NCBI Taxonomy" id="930129"/>
    <lineage>
        <taxon>Bacteria</taxon>
        <taxon>Bacillati</taxon>
        <taxon>Bacillota</taxon>
        <taxon>Bacilli</taxon>
        <taxon>Bacillales</taxon>
        <taxon>Bacillaceae</taxon>
        <taxon>Alteribacillus</taxon>
    </lineage>
</organism>
<proteinExistence type="predicted"/>
<keyword evidence="5" id="KW-1185">Reference proteome</keyword>
<evidence type="ECO:0000313" key="5">
    <source>
        <dbReference type="Proteomes" id="UP000199017"/>
    </source>
</evidence>
<dbReference type="InterPro" id="IPR058031">
    <property type="entry name" value="AAA_lid_NorR"/>
</dbReference>
<dbReference type="EMBL" id="FNDU01000003">
    <property type="protein sequence ID" value="SDH86243.1"/>
    <property type="molecule type" value="Genomic_DNA"/>
</dbReference>
<dbReference type="Proteomes" id="UP000199017">
    <property type="component" value="Unassembled WGS sequence"/>
</dbReference>
<evidence type="ECO:0000313" key="4">
    <source>
        <dbReference type="EMBL" id="SDH86243.1"/>
    </source>
</evidence>
<dbReference type="Gene3D" id="1.10.8.60">
    <property type="match status" value="1"/>
</dbReference>
<keyword evidence="2" id="KW-0067">ATP-binding</keyword>
<evidence type="ECO:0000259" key="3">
    <source>
        <dbReference type="Pfam" id="PF25601"/>
    </source>
</evidence>